<gene>
    <name evidence="6" type="ORF">L0P57_06325</name>
</gene>
<protein>
    <submittedName>
        <fullName evidence="6">Radical SAM protein</fullName>
    </submittedName>
</protein>
<keyword evidence="3" id="KW-0408">Iron</keyword>
<dbReference type="SFLD" id="SFLDS00029">
    <property type="entry name" value="Radical_SAM"/>
    <property type="match status" value="1"/>
</dbReference>
<dbReference type="InterPro" id="IPR013785">
    <property type="entry name" value="Aldolase_TIM"/>
</dbReference>
<keyword evidence="1" id="KW-0949">S-adenosyl-L-methionine</keyword>
<keyword evidence="2" id="KW-0479">Metal-binding</keyword>
<dbReference type="RefSeq" id="WP_237966667.1">
    <property type="nucleotide sequence ID" value="NZ_JAKNHQ010000006.1"/>
</dbReference>
<proteinExistence type="predicted"/>
<evidence type="ECO:0000256" key="1">
    <source>
        <dbReference type="ARBA" id="ARBA00022691"/>
    </source>
</evidence>
<dbReference type="PANTHER" id="PTHR11228:SF7">
    <property type="entry name" value="PQQA PEPTIDE CYCLASE"/>
    <property type="match status" value="1"/>
</dbReference>
<evidence type="ECO:0000256" key="4">
    <source>
        <dbReference type="ARBA" id="ARBA00023014"/>
    </source>
</evidence>
<dbReference type="Pfam" id="PF04055">
    <property type="entry name" value="Radical_SAM"/>
    <property type="match status" value="1"/>
</dbReference>
<dbReference type="EMBL" id="JAKNHQ010000006">
    <property type="protein sequence ID" value="MCG4610548.1"/>
    <property type="molecule type" value="Genomic_DNA"/>
</dbReference>
<dbReference type="CDD" id="cd01335">
    <property type="entry name" value="Radical_SAM"/>
    <property type="match status" value="1"/>
</dbReference>
<evidence type="ECO:0000256" key="2">
    <source>
        <dbReference type="ARBA" id="ARBA00022723"/>
    </source>
</evidence>
<dbReference type="InterPro" id="IPR007197">
    <property type="entry name" value="rSAM"/>
</dbReference>
<dbReference type="Proteomes" id="UP001298681">
    <property type="component" value="Unassembled WGS sequence"/>
</dbReference>
<evidence type="ECO:0000259" key="5">
    <source>
        <dbReference type="PROSITE" id="PS51918"/>
    </source>
</evidence>
<dbReference type="SUPFAM" id="SSF102114">
    <property type="entry name" value="Radical SAM enzymes"/>
    <property type="match status" value="1"/>
</dbReference>
<dbReference type="InterPro" id="IPR023885">
    <property type="entry name" value="4Fe4S-binding_SPASM_dom"/>
</dbReference>
<evidence type="ECO:0000313" key="6">
    <source>
        <dbReference type="EMBL" id="MCG4610548.1"/>
    </source>
</evidence>
<accession>A0ABS9MJ65</accession>
<dbReference type="CDD" id="cd21109">
    <property type="entry name" value="SPASM"/>
    <property type="match status" value="1"/>
</dbReference>
<organism evidence="6 7">
    <name type="scientific">Anaeromassilibacillus senegalensis</name>
    <dbReference type="NCBI Taxonomy" id="1673717"/>
    <lineage>
        <taxon>Bacteria</taxon>
        <taxon>Bacillati</taxon>
        <taxon>Bacillota</taxon>
        <taxon>Clostridia</taxon>
        <taxon>Eubacteriales</taxon>
        <taxon>Acutalibacteraceae</taxon>
        <taxon>Anaeromassilibacillus</taxon>
    </lineage>
</organism>
<dbReference type="InterPro" id="IPR006638">
    <property type="entry name" value="Elp3/MiaA/NifB-like_rSAM"/>
</dbReference>
<keyword evidence="7" id="KW-1185">Reference proteome</keyword>
<dbReference type="Pfam" id="PF13186">
    <property type="entry name" value="SPASM"/>
    <property type="match status" value="1"/>
</dbReference>
<dbReference type="PROSITE" id="PS51918">
    <property type="entry name" value="RADICAL_SAM"/>
    <property type="match status" value="1"/>
</dbReference>
<dbReference type="SFLD" id="SFLDG01067">
    <property type="entry name" value="SPASM/twitch_domain_containing"/>
    <property type="match status" value="1"/>
</dbReference>
<dbReference type="Gene3D" id="3.20.20.70">
    <property type="entry name" value="Aldolase class I"/>
    <property type="match status" value="1"/>
</dbReference>
<feature type="domain" description="Radical SAM core" evidence="5">
    <location>
        <begin position="1"/>
        <end position="227"/>
    </location>
</feature>
<dbReference type="PANTHER" id="PTHR11228">
    <property type="entry name" value="RADICAL SAM DOMAIN PROTEIN"/>
    <property type="match status" value="1"/>
</dbReference>
<name>A0ABS9MJ65_9FIRM</name>
<comment type="caution">
    <text evidence="6">The sequence shown here is derived from an EMBL/GenBank/DDBJ whole genome shotgun (WGS) entry which is preliminary data.</text>
</comment>
<evidence type="ECO:0000313" key="7">
    <source>
        <dbReference type="Proteomes" id="UP001298681"/>
    </source>
</evidence>
<evidence type="ECO:0000256" key="3">
    <source>
        <dbReference type="ARBA" id="ARBA00023004"/>
    </source>
</evidence>
<keyword evidence="4" id="KW-0411">Iron-sulfur</keyword>
<dbReference type="InterPro" id="IPR050377">
    <property type="entry name" value="Radical_SAM_PqqE_MftC-like"/>
</dbReference>
<sequence length="328" mass="36972">MIKDVSIEITQKCVNRCIHCSSCSTEECTMMLQLDTLRRVIQGLHRLKVERVCLSGGEPFLHPDIVEIVKQISDSNIIVDIYSCGIVKDAGEAKPLSLELLSEMKKVGLRSLLFNLQSANENTYDLITQSKGHFPLLRESISNAIKCGIRTEIHFVPMRQNVEDALDVIRFAEQMGIEQVNFLKLVPHGRALENAPSIMIDDIDLSNLCSRLVDLKAEGKAIRLGLPLSIGGNTPPCHAVKEKLYIKFDGSVFGCEAFKYIKFFDEHGNFILPDNILEKDIEDIYTNSEYLRQSVMLVESYENCKVDCENCPVQKYLKSGRIGNELQN</sequence>
<reference evidence="6 7" key="1">
    <citation type="submission" date="2022-01" db="EMBL/GenBank/DDBJ databases">
        <title>Collection of gut derived symbiotic bacterial strains cultured from healthy donors.</title>
        <authorList>
            <person name="Lin H."/>
            <person name="Kohout C."/>
            <person name="Waligurski E."/>
            <person name="Pamer E.G."/>
        </authorList>
    </citation>
    <scope>NUCLEOTIDE SEQUENCE [LARGE SCALE GENOMIC DNA]</scope>
    <source>
        <strain evidence="6 7">DFI.7.58</strain>
    </source>
</reference>
<dbReference type="SMART" id="SM00729">
    <property type="entry name" value="Elp3"/>
    <property type="match status" value="1"/>
</dbReference>
<dbReference type="InterPro" id="IPR058240">
    <property type="entry name" value="rSAM_sf"/>
</dbReference>